<dbReference type="GO" id="GO:0016787">
    <property type="term" value="F:hydrolase activity"/>
    <property type="evidence" value="ECO:0007669"/>
    <property type="project" value="UniProtKB-KW"/>
</dbReference>
<evidence type="ECO:0000256" key="1">
    <source>
        <dbReference type="ARBA" id="ARBA00022723"/>
    </source>
</evidence>
<keyword evidence="2" id="KW-0547">Nucleotide-binding</keyword>
<dbReference type="EMBL" id="KV750217">
    <property type="protein sequence ID" value="OCL05743.1"/>
    <property type="molecule type" value="Genomic_DNA"/>
</dbReference>
<dbReference type="AlphaFoldDB" id="A0A8E2EWR2"/>
<evidence type="ECO:0000259" key="8">
    <source>
        <dbReference type="Pfam" id="PF00176"/>
    </source>
</evidence>
<dbReference type="Pfam" id="PF00176">
    <property type="entry name" value="SNF2-rel_dom"/>
    <property type="match status" value="2"/>
</dbReference>
<organism evidence="9 10">
    <name type="scientific">Glonium stellatum</name>
    <dbReference type="NCBI Taxonomy" id="574774"/>
    <lineage>
        <taxon>Eukaryota</taxon>
        <taxon>Fungi</taxon>
        <taxon>Dikarya</taxon>
        <taxon>Ascomycota</taxon>
        <taxon>Pezizomycotina</taxon>
        <taxon>Dothideomycetes</taxon>
        <taxon>Pleosporomycetidae</taxon>
        <taxon>Gloniales</taxon>
        <taxon>Gloniaceae</taxon>
        <taxon>Glonium</taxon>
    </lineage>
</organism>
<dbReference type="GO" id="GO:0006281">
    <property type="term" value="P:DNA repair"/>
    <property type="evidence" value="ECO:0007669"/>
    <property type="project" value="TreeGrafter"/>
</dbReference>
<evidence type="ECO:0000256" key="3">
    <source>
        <dbReference type="ARBA" id="ARBA00022771"/>
    </source>
</evidence>
<dbReference type="Proteomes" id="UP000250140">
    <property type="component" value="Unassembled WGS sequence"/>
</dbReference>
<dbReference type="InterPro" id="IPR027417">
    <property type="entry name" value="P-loop_NTPase"/>
</dbReference>
<dbReference type="GO" id="GO:0008270">
    <property type="term" value="F:zinc ion binding"/>
    <property type="evidence" value="ECO:0007669"/>
    <property type="project" value="UniProtKB-KW"/>
</dbReference>
<dbReference type="PANTHER" id="PTHR45626">
    <property type="entry name" value="TRANSCRIPTION TERMINATION FACTOR 2-RELATED"/>
    <property type="match status" value="1"/>
</dbReference>
<keyword evidence="5" id="KW-0862">Zinc</keyword>
<dbReference type="InterPro" id="IPR050628">
    <property type="entry name" value="SNF2_RAD54_helicase_TF"/>
</dbReference>
<evidence type="ECO:0000256" key="4">
    <source>
        <dbReference type="ARBA" id="ARBA00022801"/>
    </source>
</evidence>
<sequence>MACSIKDSAPAKRPWPFDPCETSERRPAFHVSSYTLSNEVTSYQPAEYDAAGKINWQQGLQVPAPVSGGWSATDRDLQDGNYQTATAQNDFFSSRWADMNCPNSWNNQTGFQTSDLTRNDYQGPEQTPYGITTHYQSSKYTDPSAGLSSQGIRNTSSTAQPFIPLEYTSLASIPSIAQSPSLNVPSDCGLLMNDSILEPPNLDTYGSNGWLWDGAGDEKELPSIEVVDNTLLQIPDSQSSSASLERLTSPKVSPTGHETSPQPPARIGELSESIPTACFGTICDINVQLLDDPIKKYDPFSITSDKQNFRKLVIVKRDHYYAVQYGIDSVTYEAVADTDDLDRCVKTWKKKSKMITDANIEINIYGPLVAKEEVGKLLSAARHYLQQPRLLACGILLDNPHTISFPNLAVKSKPTQLPTPTSTPARSSFQSKRVLYEVLEGLDHSEHLKPVHADSRITAMLLKYQHKITGKRKQKPLEDIYGSILADEMGLGKTLMMLATILATLGQSNVSRQNPCTHEDFHKRPSGATLVIAPSASNCCSAFGWLDGWMAEVERHIGSHNLRVHKYHGHRKETDSAKLAEFDIVLTTYFHAVASLSAKIRWCLTGTPIQNKLEDLGALVRFLRVPFVSTSSEFRNHFVQPIQAGNIRGFENLRTLLNCICIRRTKDLLQLPDHRVVRYELHLSPDEKSRYSQILASHKKAIDDSVCGRKPSDAYRTIFQALLQLRMLCNHGSFQTVGREGDDRALALLQEGAASCAYCNEDVISDGAKEDSVAGQLPACSHLVCQGCIQRYEEDLERLDGFRNPCK</sequence>
<dbReference type="GO" id="GO:0005524">
    <property type="term" value="F:ATP binding"/>
    <property type="evidence" value="ECO:0007669"/>
    <property type="project" value="UniProtKB-KW"/>
</dbReference>
<dbReference type="CDD" id="cd18008">
    <property type="entry name" value="DEXDc_SHPRH-like"/>
    <property type="match status" value="1"/>
</dbReference>
<keyword evidence="6" id="KW-0067">ATP-binding</keyword>
<evidence type="ECO:0000313" key="10">
    <source>
        <dbReference type="Proteomes" id="UP000250140"/>
    </source>
</evidence>
<dbReference type="InterPro" id="IPR000330">
    <property type="entry name" value="SNF2_N"/>
</dbReference>
<dbReference type="GO" id="GO:0008094">
    <property type="term" value="F:ATP-dependent activity, acting on DNA"/>
    <property type="evidence" value="ECO:0007669"/>
    <property type="project" value="TreeGrafter"/>
</dbReference>
<dbReference type="OrthoDB" id="448448at2759"/>
<dbReference type="Gene3D" id="3.40.50.10810">
    <property type="entry name" value="Tandem AAA-ATPase domain"/>
    <property type="match status" value="2"/>
</dbReference>
<dbReference type="PANTHER" id="PTHR45626:SF52">
    <property type="entry name" value="SINGLE-STRANDED DNA-DEPENDENT ATPASE (EUROFUNG)"/>
    <property type="match status" value="1"/>
</dbReference>
<reference evidence="9 10" key="1">
    <citation type="journal article" date="2016" name="Nat. Commun.">
        <title>Ectomycorrhizal ecology is imprinted in the genome of the dominant symbiotic fungus Cenococcum geophilum.</title>
        <authorList>
            <consortium name="DOE Joint Genome Institute"/>
            <person name="Peter M."/>
            <person name="Kohler A."/>
            <person name="Ohm R.A."/>
            <person name="Kuo A."/>
            <person name="Krutzmann J."/>
            <person name="Morin E."/>
            <person name="Arend M."/>
            <person name="Barry K.W."/>
            <person name="Binder M."/>
            <person name="Choi C."/>
            <person name="Clum A."/>
            <person name="Copeland A."/>
            <person name="Grisel N."/>
            <person name="Haridas S."/>
            <person name="Kipfer T."/>
            <person name="LaButti K."/>
            <person name="Lindquist E."/>
            <person name="Lipzen A."/>
            <person name="Maire R."/>
            <person name="Meier B."/>
            <person name="Mihaltcheva S."/>
            <person name="Molinier V."/>
            <person name="Murat C."/>
            <person name="Poggeler S."/>
            <person name="Quandt C.A."/>
            <person name="Sperisen C."/>
            <person name="Tritt A."/>
            <person name="Tisserant E."/>
            <person name="Crous P.W."/>
            <person name="Henrissat B."/>
            <person name="Nehls U."/>
            <person name="Egli S."/>
            <person name="Spatafora J.W."/>
            <person name="Grigoriev I.V."/>
            <person name="Martin F.M."/>
        </authorList>
    </citation>
    <scope>NUCLEOTIDE SEQUENCE [LARGE SCALE GENOMIC DNA]</scope>
    <source>
        <strain evidence="9 10">CBS 207.34</strain>
    </source>
</reference>
<feature type="domain" description="SNF2 N-terminal" evidence="8">
    <location>
        <begin position="479"/>
        <end position="589"/>
    </location>
</feature>
<keyword evidence="1" id="KW-0479">Metal-binding</keyword>
<feature type="region of interest" description="Disordered" evidence="7">
    <location>
        <begin position="1"/>
        <end position="23"/>
    </location>
</feature>
<evidence type="ECO:0000256" key="6">
    <source>
        <dbReference type="ARBA" id="ARBA00022840"/>
    </source>
</evidence>
<proteinExistence type="predicted"/>
<dbReference type="InterPro" id="IPR038718">
    <property type="entry name" value="SNF2-like_sf"/>
</dbReference>
<evidence type="ECO:0000256" key="5">
    <source>
        <dbReference type="ARBA" id="ARBA00022833"/>
    </source>
</evidence>
<dbReference type="GO" id="GO:0005634">
    <property type="term" value="C:nucleus"/>
    <property type="evidence" value="ECO:0007669"/>
    <property type="project" value="TreeGrafter"/>
</dbReference>
<name>A0A8E2EWR2_9PEZI</name>
<evidence type="ECO:0000313" key="9">
    <source>
        <dbReference type="EMBL" id="OCL05743.1"/>
    </source>
</evidence>
<protein>
    <recommendedName>
        <fullName evidence="8">SNF2 N-terminal domain-containing protein</fullName>
    </recommendedName>
</protein>
<evidence type="ECO:0000256" key="2">
    <source>
        <dbReference type="ARBA" id="ARBA00022741"/>
    </source>
</evidence>
<dbReference type="SUPFAM" id="SSF52540">
    <property type="entry name" value="P-loop containing nucleoside triphosphate hydrolases"/>
    <property type="match status" value="1"/>
</dbReference>
<keyword evidence="10" id="KW-1185">Reference proteome</keyword>
<keyword evidence="4" id="KW-0378">Hydrolase</keyword>
<feature type="region of interest" description="Disordered" evidence="7">
    <location>
        <begin position="238"/>
        <end position="268"/>
    </location>
</feature>
<feature type="compositionally biased region" description="Polar residues" evidence="7">
    <location>
        <begin position="250"/>
        <end position="260"/>
    </location>
</feature>
<keyword evidence="3" id="KW-0863">Zinc-finger</keyword>
<dbReference type="InterPro" id="IPR017907">
    <property type="entry name" value="Znf_RING_CS"/>
</dbReference>
<dbReference type="PROSITE" id="PS00518">
    <property type="entry name" value="ZF_RING_1"/>
    <property type="match status" value="1"/>
</dbReference>
<accession>A0A8E2EWR2</accession>
<gene>
    <name evidence="9" type="ORF">AOQ84DRAFT_412772</name>
</gene>
<feature type="domain" description="SNF2 N-terminal" evidence="8">
    <location>
        <begin position="591"/>
        <end position="732"/>
    </location>
</feature>
<evidence type="ECO:0000256" key="7">
    <source>
        <dbReference type="SAM" id="MobiDB-lite"/>
    </source>
</evidence>